<dbReference type="Proteomes" id="UP001597168">
    <property type="component" value="Unassembled WGS sequence"/>
</dbReference>
<name>A0ABW3QGM9_9PSEU</name>
<comment type="caution">
    <text evidence="2">The sequence shown here is derived from an EMBL/GenBank/DDBJ whole genome shotgun (WGS) entry which is preliminary data.</text>
</comment>
<reference evidence="3" key="1">
    <citation type="journal article" date="2019" name="Int. J. Syst. Evol. Microbiol.">
        <title>The Global Catalogue of Microorganisms (GCM) 10K type strain sequencing project: providing services to taxonomists for standard genome sequencing and annotation.</title>
        <authorList>
            <consortium name="The Broad Institute Genomics Platform"/>
            <consortium name="The Broad Institute Genome Sequencing Center for Infectious Disease"/>
            <person name="Wu L."/>
            <person name="Ma J."/>
        </authorList>
    </citation>
    <scope>NUCLEOTIDE SEQUENCE [LARGE SCALE GENOMIC DNA]</scope>
    <source>
        <strain evidence="3">CCUG 60214</strain>
    </source>
</reference>
<sequence length="279" mass="31201">MAEIAQAAGGDLGTLGQGHWSHVEGGTGRVEEHHLAFALSALNANEHTRSTLHELWSRAYDKGKWREYSDIVSEPVEMLGELCELAGSVRTYDTLFIPGLLQTPDYTRAVAERSRAFVVPNNVDRIADLRAEWQKQLVSPGFQGLRAVMTEGALRTQVRKPGDDAAGEPDVLMREQYQYLLDVGRDQDRPPVTIQVMPFTVTPPGLDTFMIFEFPDDDDPDMVFVDGDTSHRIYEEGSPTDKGQARRYRYTFDVALAEALTPAQSLSFIDRLLKETKTP</sequence>
<dbReference type="EMBL" id="JBHTLK010000005">
    <property type="protein sequence ID" value="MFD1145879.1"/>
    <property type="molecule type" value="Genomic_DNA"/>
</dbReference>
<protein>
    <submittedName>
        <fullName evidence="2">DUF5753 domain-containing protein</fullName>
    </submittedName>
</protein>
<organism evidence="2 3">
    <name type="scientific">Saccharothrix hoggarensis</name>
    <dbReference type="NCBI Taxonomy" id="913853"/>
    <lineage>
        <taxon>Bacteria</taxon>
        <taxon>Bacillati</taxon>
        <taxon>Actinomycetota</taxon>
        <taxon>Actinomycetes</taxon>
        <taxon>Pseudonocardiales</taxon>
        <taxon>Pseudonocardiaceae</taxon>
        <taxon>Saccharothrix</taxon>
    </lineage>
</organism>
<gene>
    <name evidence="2" type="ORF">ACFQ3T_01940</name>
</gene>
<dbReference type="InterPro" id="IPR043917">
    <property type="entry name" value="DUF5753"/>
</dbReference>
<evidence type="ECO:0000259" key="1">
    <source>
        <dbReference type="Pfam" id="PF19054"/>
    </source>
</evidence>
<evidence type="ECO:0000313" key="3">
    <source>
        <dbReference type="Proteomes" id="UP001597168"/>
    </source>
</evidence>
<dbReference type="Pfam" id="PF19054">
    <property type="entry name" value="DUF5753"/>
    <property type="match status" value="1"/>
</dbReference>
<feature type="domain" description="DUF5753" evidence="1">
    <location>
        <begin position="85"/>
        <end position="271"/>
    </location>
</feature>
<keyword evidence="3" id="KW-1185">Reference proteome</keyword>
<dbReference type="RefSeq" id="WP_380719053.1">
    <property type="nucleotide sequence ID" value="NZ_JBHTLK010000005.1"/>
</dbReference>
<evidence type="ECO:0000313" key="2">
    <source>
        <dbReference type="EMBL" id="MFD1145879.1"/>
    </source>
</evidence>
<proteinExistence type="predicted"/>
<accession>A0ABW3QGM9</accession>